<evidence type="ECO:0000256" key="1">
    <source>
        <dbReference type="ARBA" id="ARBA00023277"/>
    </source>
</evidence>
<dbReference type="PANTHER" id="PTHR31268">
    <property type="match status" value="1"/>
</dbReference>
<gene>
    <name evidence="2" type="ORF">CQW23_19630</name>
</gene>
<dbReference type="InterPro" id="IPR008811">
    <property type="entry name" value="Glycosyl_hydrolases_36"/>
</dbReference>
<proteinExistence type="predicted"/>
<dbReference type="EMBL" id="MLFT02000008">
    <property type="protein sequence ID" value="PHT40776.1"/>
    <property type="molecule type" value="Genomic_DNA"/>
</dbReference>
<keyword evidence="1" id="KW-0119">Carbohydrate metabolism</keyword>
<keyword evidence="2" id="KW-0328">Glycosyltransferase</keyword>
<dbReference type="AlphaFoldDB" id="A0A2G2W6C4"/>
<keyword evidence="3" id="KW-1185">Reference proteome</keyword>
<keyword evidence="2" id="KW-0808">Transferase</keyword>
<protein>
    <submittedName>
        <fullName evidence="2">Galactinol--sucrose galactosyltransferase 1</fullName>
    </submittedName>
</protein>
<name>A0A2G2W6C4_CAPBA</name>
<dbReference type="PANTHER" id="PTHR31268:SF29">
    <property type="entry name" value="GALACTINOL--SUCROSE GALACTOSYLTRANSFERASE 1-RELATED"/>
    <property type="match status" value="1"/>
</dbReference>
<evidence type="ECO:0000313" key="2">
    <source>
        <dbReference type="EMBL" id="PHT40776.1"/>
    </source>
</evidence>
<dbReference type="Pfam" id="PF05691">
    <property type="entry name" value="Raffinose_syn"/>
    <property type="match status" value="1"/>
</dbReference>
<sequence>MISIELLVYSDAKELDGVRIAHDGWTGEAVLYSHLHTDLVCLPKNASIPITLNAREYEVFTVVAIKEMSIGSRFAPIGLVNMFNSGGAIKEMKYETEGKSGLISMKVRGCGTFGAYSSTKPKRIQVHNEEVQFHYDESSGLVTVSLRVPDKDLYLWDVKVEVS</sequence>
<reference evidence="3" key="2">
    <citation type="journal article" date="2017" name="J. Anim. Genet.">
        <title>Multiple reference genome sequences of hot pepper reveal the massive evolution of plant disease resistance genes by retroduplication.</title>
        <authorList>
            <person name="Kim S."/>
            <person name="Park J."/>
            <person name="Yeom S.-I."/>
            <person name="Kim Y.-M."/>
            <person name="Seo E."/>
            <person name="Kim K.-T."/>
            <person name="Kim M.-S."/>
            <person name="Lee J.M."/>
            <person name="Cheong K."/>
            <person name="Shin H.-S."/>
            <person name="Kim S.-B."/>
            <person name="Han K."/>
            <person name="Lee J."/>
            <person name="Park M."/>
            <person name="Lee H.-A."/>
            <person name="Lee H.-Y."/>
            <person name="Lee Y."/>
            <person name="Oh S."/>
            <person name="Lee J.H."/>
            <person name="Choi E."/>
            <person name="Choi E."/>
            <person name="Lee S.E."/>
            <person name="Jeon J."/>
            <person name="Kim H."/>
            <person name="Choi G."/>
            <person name="Song H."/>
            <person name="Lee J."/>
            <person name="Lee S.-C."/>
            <person name="Kwon J.-K."/>
            <person name="Lee H.-Y."/>
            <person name="Koo N."/>
            <person name="Hong Y."/>
            <person name="Kim R.W."/>
            <person name="Kang W.-H."/>
            <person name="Huh J.H."/>
            <person name="Kang B.-C."/>
            <person name="Yang T.-J."/>
            <person name="Lee Y.-H."/>
            <person name="Bennetzen J.L."/>
            <person name="Choi D."/>
        </authorList>
    </citation>
    <scope>NUCLEOTIDE SEQUENCE [LARGE SCALE GENOMIC DNA]</scope>
    <source>
        <strain evidence="3">cv. PBC81</strain>
    </source>
</reference>
<dbReference type="STRING" id="33114.A0A2G2W6C4"/>
<dbReference type="OrthoDB" id="785793at2759"/>
<reference evidence="2 3" key="1">
    <citation type="journal article" date="2017" name="Genome Biol.">
        <title>New reference genome sequences of hot pepper reveal the massive evolution of plant disease-resistance genes by retroduplication.</title>
        <authorList>
            <person name="Kim S."/>
            <person name="Park J."/>
            <person name="Yeom S.I."/>
            <person name="Kim Y.M."/>
            <person name="Seo E."/>
            <person name="Kim K.T."/>
            <person name="Kim M.S."/>
            <person name="Lee J.M."/>
            <person name="Cheong K."/>
            <person name="Shin H.S."/>
            <person name="Kim S.B."/>
            <person name="Han K."/>
            <person name="Lee J."/>
            <person name="Park M."/>
            <person name="Lee H.A."/>
            <person name="Lee H.Y."/>
            <person name="Lee Y."/>
            <person name="Oh S."/>
            <person name="Lee J.H."/>
            <person name="Choi E."/>
            <person name="Choi E."/>
            <person name="Lee S.E."/>
            <person name="Jeon J."/>
            <person name="Kim H."/>
            <person name="Choi G."/>
            <person name="Song H."/>
            <person name="Lee J."/>
            <person name="Lee S.C."/>
            <person name="Kwon J.K."/>
            <person name="Lee H.Y."/>
            <person name="Koo N."/>
            <person name="Hong Y."/>
            <person name="Kim R.W."/>
            <person name="Kang W.H."/>
            <person name="Huh J.H."/>
            <person name="Kang B.C."/>
            <person name="Yang T.J."/>
            <person name="Lee Y.H."/>
            <person name="Bennetzen J.L."/>
            <person name="Choi D."/>
        </authorList>
    </citation>
    <scope>NUCLEOTIDE SEQUENCE [LARGE SCALE GENOMIC DNA]</scope>
    <source>
        <strain evidence="3">cv. PBC81</strain>
    </source>
</reference>
<dbReference type="Proteomes" id="UP000224567">
    <property type="component" value="Unassembled WGS sequence"/>
</dbReference>
<dbReference type="GO" id="GO:0016757">
    <property type="term" value="F:glycosyltransferase activity"/>
    <property type="evidence" value="ECO:0007669"/>
    <property type="project" value="UniProtKB-KW"/>
</dbReference>
<accession>A0A2G2W6C4</accession>
<comment type="caution">
    <text evidence="2">The sequence shown here is derived from an EMBL/GenBank/DDBJ whole genome shotgun (WGS) entry which is preliminary data.</text>
</comment>
<organism evidence="2 3">
    <name type="scientific">Capsicum baccatum</name>
    <name type="common">Peruvian pepper</name>
    <dbReference type="NCBI Taxonomy" id="33114"/>
    <lineage>
        <taxon>Eukaryota</taxon>
        <taxon>Viridiplantae</taxon>
        <taxon>Streptophyta</taxon>
        <taxon>Embryophyta</taxon>
        <taxon>Tracheophyta</taxon>
        <taxon>Spermatophyta</taxon>
        <taxon>Magnoliopsida</taxon>
        <taxon>eudicotyledons</taxon>
        <taxon>Gunneridae</taxon>
        <taxon>Pentapetalae</taxon>
        <taxon>asterids</taxon>
        <taxon>lamiids</taxon>
        <taxon>Solanales</taxon>
        <taxon>Solanaceae</taxon>
        <taxon>Solanoideae</taxon>
        <taxon>Capsiceae</taxon>
        <taxon>Capsicum</taxon>
    </lineage>
</organism>
<evidence type="ECO:0000313" key="3">
    <source>
        <dbReference type="Proteomes" id="UP000224567"/>
    </source>
</evidence>